<evidence type="ECO:0000256" key="1">
    <source>
        <dbReference type="SAM" id="Phobius"/>
    </source>
</evidence>
<protein>
    <submittedName>
        <fullName evidence="2">Uncharacterized protein</fullName>
    </submittedName>
</protein>
<keyword evidence="1" id="KW-1133">Transmembrane helix</keyword>
<name>A0A8B9M7F4_9AVES</name>
<dbReference type="AlphaFoldDB" id="A0A8B9M7F4"/>
<evidence type="ECO:0000313" key="3">
    <source>
        <dbReference type="Proteomes" id="UP000694541"/>
    </source>
</evidence>
<feature type="transmembrane region" description="Helical" evidence="1">
    <location>
        <begin position="12"/>
        <end position="29"/>
    </location>
</feature>
<sequence>QSNCSLCDKKLLLVQYYCFSFSFYLLLIIQRKLLPLCVEIFMSLGTQGLWMRKDMSGLLEELTI</sequence>
<accession>A0A8B9M7F4</accession>
<keyword evidence="3" id="KW-1185">Reference proteome</keyword>
<reference evidence="2" key="1">
    <citation type="submission" date="2025-08" db="UniProtKB">
        <authorList>
            <consortium name="Ensembl"/>
        </authorList>
    </citation>
    <scope>IDENTIFICATION</scope>
</reference>
<dbReference type="Ensembl" id="ENSANIT00000001322.1">
    <property type="protein sequence ID" value="ENSANIP00000001290.1"/>
    <property type="gene ID" value="ENSANIG00000000948.1"/>
</dbReference>
<keyword evidence="1" id="KW-0812">Transmembrane</keyword>
<evidence type="ECO:0000313" key="2">
    <source>
        <dbReference type="Ensembl" id="ENSANIP00000001290.1"/>
    </source>
</evidence>
<reference evidence="2" key="2">
    <citation type="submission" date="2025-09" db="UniProtKB">
        <authorList>
            <consortium name="Ensembl"/>
        </authorList>
    </citation>
    <scope>IDENTIFICATION</scope>
</reference>
<organism evidence="2 3">
    <name type="scientific">Accipiter nisus</name>
    <name type="common">Eurasian sparrowhawk</name>
    <dbReference type="NCBI Taxonomy" id="211598"/>
    <lineage>
        <taxon>Eukaryota</taxon>
        <taxon>Metazoa</taxon>
        <taxon>Chordata</taxon>
        <taxon>Craniata</taxon>
        <taxon>Vertebrata</taxon>
        <taxon>Euteleostomi</taxon>
        <taxon>Archelosauria</taxon>
        <taxon>Archosauria</taxon>
        <taxon>Dinosauria</taxon>
        <taxon>Saurischia</taxon>
        <taxon>Theropoda</taxon>
        <taxon>Coelurosauria</taxon>
        <taxon>Aves</taxon>
        <taxon>Neognathae</taxon>
        <taxon>Neoaves</taxon>
        <taxon>Telluraves</taxon>
        <taxon>Accipitrimorphae</taxon>
        <taxon>Accipitriformes</taxon>
        <taxon>Accipitridae</taxon>
        <taxon>Accipitrinae</taxon>
        <taxon>Accipiter</taxon>
    </lineage>
</organism>
<keyword evidence="1" id="KW-0472">Membrane</keyword>
<dbReference type="Proteomes" id="UP000694541">
    <property type="component" value="Unplaced"/>
</dbReference>
<proteinExistence type="predicted"/>